<dbReference type="PANTHER" id="PTHR37943:SF1">
    <property type="entry name" value="PROTEIN VES"/>
    <property type="match status" value="1"/>
</dbReference>
<dbReference type="Proteomes" id="UP000269692">
    <property type="component" value="Unassembled WGS sequence"/>
</dbReference>
<comment type="caution">
    <text evidence="1">The sequence shown here is derived from an EMBL/GenBank/DDBJ whole genome shotgun (WGS) entry which is preliminary data.</text>
</comment>
<proteinExistence type="predicted"/>
<name>A0A3L7AB54_9HYPH</name>
<dbReference type="InterPro" id="IPR010282">
    <property type="entry name" value="Uncharacterised_HutD/Ves"/>
</dbReference>
<dbReference type="InterPro" id="IPR014710">
    <property type="entry name" value="RmlC-like_jellyroll"/>
</dbReference>
<protein>
    <submittedName>
        <fullName evidence="1">HutD family protein</fullName>
    </submittedName>
</protein>
<dbReference type="SUPFAM" id="SSF51182">
    <property type="entry name" value="RmlC-like cupins"/>
    <property type="match status" value="1"/>
</dbReference>
<organism evidence="1 2">
    <name type="scientific">Xanthobacter tagetidis</name>
    <dbReference type="NCBI Taxonomy" id="60216"/>
    <lineage>
        <taxon>Bacteria</taxon>
        <taxon>Pseudomonadati</taxon>
        <taxon>Pseudomonadota</taxon>
        <taxon>Alphaproteobacteria</taxon>
        <taxon>Hyphomicrobiales</taxon>
        <taxon>Xanthobacteraceae</taxon>
        <taxon>Xanthobacter</taxon>
    </lineage>
</organism>
<dbReference type="Gene3D" id="2.60.120.10">
    <property type="entry name" value="Jelly Rolls"/>
    <property type="match status" value="1"/>
</dbReference>
<sequence length="192" mass="19563">MRIIRSAEGRRMPWKNGGGETVEIACFPEGAGLNDFGWRVSSARVAVAGPFSLFPGVDRTLSVLTGDGLMLDFADGAEVRLDLASAPYAFPADVPVAGTPLGGPITDLNVMTRRGMFAHRVTRMSAPARLAAGAGAFALAFVAAGEAQVPAQDGRPGAALASGDAALVTGGAAMLLPGPEGCRLLLVEFAPA</sequence>
<evidence type="ECO:0000313" key="1">
    <source>
        <dbReference type="EMBL" id="RLP77215.1"/>
    </source>
</evidence>
<reference evidence="1 2" key="1">
    <citation type="submission" date="2018-10" db="EMBL/GenBank/DDBJ databases">
        <title>Xanthobacter tagetidis genome sequencing and assembly.</title>
        <authorList>
            <person name="Maclea K.S."/>
            <person name="Goen A.E."/>
            <person name="Fatima S.A."/>
        </authorList>
    </citation>
    <scope>NUCLEOTIDE SEQUENCE [LARGE SCALE GENOMIC DNA]</scope>
    <source>
        <strain evidence="1 2">ATCC 700314</strain>
    </source>
</reference>
<evidence type="ECO:0000313" key="2">
    <source>
        <dbReference type="Proteomes" id="UP000269692"/>
    </source>
</evidence>
<keyword evidence="2" id="KW-1185">Reference proteome</keyword>
<dbReference type="OrthoDB" id="9800082at2"/>
<gene>
    <name evidence="1" type="ORF">D9R14_13940</name>
</gene>
<dbReference type="InterPro" id="IPR011051">
    <property type="entry name" value="RmlC_Cupin_sf"/>
</dbReference>
<accession>A0A3L7AB54</accession>
<dbReference type="Pfam" id="PF05962">
    <property type="entry name" value="HutD"/>
    <property type="match status" value="1"/>
</dbReference>
<dbReference type="EMBL" id="RCTF01000011">
    <property type="protein sequence ID" value="RLP77215.1"/>
    <property type="molecule type" value="Genomic_DNA"/>
</dbReference>
<dbReference type="AlphaFoldDB" id="A0A3L7AB54"/>
<dbReference type="PANTHER" id="PTHR37943">
    <property type="entry name" value="PROTEIN VES"/>
    <property type="match status" value="1"/>
</dbReference>
<dbReference type="CDD" id="cd20293">
    <property type="entry name" value="cupin_HutD_N"/>
    <property type="match status" value="1"/>
</dbReference>